<evidence type="ECO:0000313" key="1">
    <source>
        <dbReference type="EMBL" id="JAA77942.1"/>
    </source>
</evidence>
<organism evidence="1">
    <name type="scientific">Pararge aegeria</name>
    <name type="common">speckled wood butterfly</name>
    <dbReference type="NCBI Taxonomy" id="116150"/>
    <lineage>
        <taxon>Eukaryota</taxon>
        <taxon>Metazoa</taxon>
        <taxon>Ecdysozoa</taxon>
        <taxon>Arthropoda</taxon>
        <taxon>Hexapoda</taxon>
        <taxon>Insecta</taxon>
        <taxon>Pterygota</taxon>
        <taxon>Neoptera</taxon>
        <taxon>Endopterygota</taxon>
        <taxon>Lepidoptera</taxon>
        <taxon>Glossata</taxon>
        <taxon>Ditrysia</taxon>
        <taxon>Papilionoidea</taxon>
        <taxon>Nymphalidae</taxon>
        <taxon>Satyrinae</taxon>
        <taxon>Satyrini</taxon>
        <taxon>Parargina</taxon>
        <taxon>Pararge</taxon>
    </lineage>
</organism>
<reference evidence="1" key="2">
    <citation type="submission" date="2013-05" db="EMBL/GenBank/DDBJ databases">
        <authorList>
            <person name="Carter J.-M."/>
            <person name="Baker S.C."/>
            <person name="Pink R."/>
            <person name="Carter D.R.F."/>
            <person name="Collins A."/>
            <person name="Tomlin J."/>
            <person name="Gibbs M."/>
            <person name="Breuker C.J."/>
        </authorList>
    </citation>
    <scope>NUCLEOTIDE SEQUENCE</scope>
    <source>
        <tissue evidence="1">Ovary</tissue>
    </source>
</reference>
<name>S4PRL5_9NEOP</name>
<protein>
    <submittedName>
        <fullName evidence="1">Uncharacterized protein</fullName>
    </submittedName>
</protein>
<proteinExistence type="predicted"/>
<dbReference type="EMBL" id="GAIX01014618">
    <property type="protein sequence ID" value="JAA77942.1"/>
    <property type="molecule type" value="Transcribed_RNA"/>
</dbReference>
<reference evidence="1" key="1">
    <citation type="journal article" date="2013" name="BMC Genomics">
        <title>Unscrambling butterfly oogenesis.</title>
        <authorList>
            <person name="Carter J.M."/>
            <person name="Baker S.C."/>
            <person name="Pink R."/>
            <person name="Carter D.R."/>
            <person name="Collins A."/>
            <person name="Tomlin J."/>
            <person name="Gibbs M."/>
            <person name="Breuker C.J."/>
        </authorList>
    </citation>
    <scope>NUCLEOTIDE SEQUENCE</scope>
    <source>
        <tissue evidence="1">Ovary</tissue>
    </source>
</reference>
<accession>S4PRL5</accession>
<sequence length="112" mass="12966">MVAEQLVDCTSLFNSTAKKLLIAERRLAENSKRFKECERELSEARTLQGKCEADEEESELHHRLQMEQEAILKHQHYEQQRLYDLEKTKQMMLDGFADGGSVRVSHRDGSAV</sequence>
<feature type="non-terminal residue" evidence="1">
    <location>
        <position position="112"/>
    </location>
</feature>
<dbReference type="AlphaFoldDB" id="S4PRL5"/>